<gene>
    <name evidence="6" type="ORF">OWR29_40610</name>
</gene>
<organism evidence="6 7">
    <name type="scientific">Paractinoplanes pyxinae</name>
    <dbReference type="NCBI Taxonomy" id="2997416"/>
    <lineage>
        <taxon>Bacteria</taxon>
        <taxon>Bacillati</taxon>
        <taxon>Actinomycetota</taxon>
        <taxon>Actinomycetes</taxon>
        <taxon>Micromonosporales</taxon>
        <taxon>Micromonosporaceae</taxon>
        <taxon>Paractinoplanes</taxon>
    </lineage>
</organism>
<dbReference type="PANTHER" id="PTHR30055:SF234">
    <property type="entry name" value="HTH-TYPE TRANSCRIPTIONAL REGULATOR BETI"/>
    <property type="match status" value="1"/>
</dbReference>
<dbReference type="InterPro" id="IPR001647">
    <property type="entry name" value="HTH_TetR"/>
</dbReference>
<dbReference type="InterPro" id="IPR009057">
    <property type="entry name" value="Homeodomain-like_sf"/>
</dbReference>
<dbReference type="PANTHER" id="PTHR30055">
    <property type="entry name" value="HTH-TYPE TRANSCRIPTIONAL REGULATOR RUTR"/>
    <property type="match status" value="1"/>
</dbReference>
<evidence type="ECO:0000256" key="4">
    <source>
        <dbReference type="PROSITE-ProRule" id="PRU00335"/>
    </source>
</evidence>
<evidence type="ECO:0000259" key="5">
    <source>
        <dbReference type="PROSITE" id="PS50977"/>
    </source>
</evidence>
<evidence type="ECO:0000256" key="3">
    <source>
        <dbReference type="ARBA" id="ARBA00023163"/>
    </source>
</evidence>
<accession>A0ABT4BCU0</accession>
<evidence type="ECO:0000256" key="2">
    <source>
        <dbReference type="ARBA" id="ARBA00023125"/>
    </source>
</evidence>
<dbReference type="InterPro" id="IPR023772">
    <property type="entry name" value="DNA-bd_HTH_TetR-type_CS"/>
</dbReference>
<keyword evidence="2 4" id="KW-0238">DNA-binding</keyword>
<evidence type="ECO:0000313" key="6">
    <source>
        <dbReference type="EMBL" id="MCY1144335.1"/>
    </source>
</evidence>
<dbReference type="Pfam" id="PF17920">
    <property type="entry name" value="TetR_C_16"/>
    <property type="match status" value="1"/>
</dbReference>
<name>A0ABT4BCU0_9ACTN</name>
<dbReference type="Pfam" id="PF00440">
    <property type="entry name" value="TetR_N"/>
    <property type="match status" value="1"/>
</dbReference>
<protein>
    <submittedName>
        <fullName evidence="6">TetR family transcriptional regulator</fullName>
    </submittedName>
</protein>
<proteinExistence type="predicted"/>
<evidence type="ECO:0000256" key="1">
    <source>
        <dbReference type="ARBA" id="ARBA00023015"/>
    </source>
</evidence>
<dbReference type="InterPro" id="IPR050109">
    <property type="entry name" value="HTH-type_TetR-like_transc_reg"/>
</dbReference>
<dbReference type="PROSITE" id="PS50977">
    <property type="entry name" value="HTH_TETR_2"/>
    <property type="match status" value="1"/>
</dbReference>
<keyword evidence="7" id="KW-1185">Reference proteome</keyword>
<evidence type="ECO:0000313" key="7">
    <source>
        <dbReference type="Proteomes" id="UP001151002"/>
    </source>
</evidence>
<dbReference type="PROSITE" id="PS01081">
    <property type="entry name" value="HTH_TETR_1"/>
    <property type="match status" value="1"/>
</dbReference>
<sequence>MDVPDRKRRDAAQTRQNLLDVARNRFARHGYAATTVRDIADEAGVNVALISRYFESKEGLFRACLTHAASDVREEPTAATPAEIAARLAQRLSGPPGDRRQLDAFLLLIRSSGDERIDDLRRSILLGLSEKLGGDLLRAQLVLAAAVGISLLRAALDLEPLASATEDDLRKPLEDVIHALMG</sequence>
<dbReference type="InterPro" id="IPR041678">
    <property type="entry name" value="TetR_C_16"/>
</dbReference>
<dbReference type="Proteomes" id="UP001151002">
    <property type="component" value="Unassembled WGS sequence"/>
</dbReference>
<comment type="caution">
    <text evidence="6">The sequence shown here is derived from an EMBL/GenBank/DDBJ whole genome shotgun (WGS) entry which is preliminary data.</text>
</comment>
<dbReference type="RefSeq" id="WP_267568910.1">
    <property type="nucleotide sequence ID" value="NZ_JAPNTZ010000019.1"/>
</dbReference>
<dbReference type="SUPFAM" id="SSF46689">
    <property type="entry name" value="Homeodomain-like"/>
    <property type="match status" value="1"/>
</dbReference>
<feature type="DNA-binding region" description="H-T-H motif" evidence="4">
    <location>
        <begin position="35"/>
        <end position="54"/>
    </location>
</feature>
<reference evidence="6" key="1">
    <citation type="submission" date="2022-11" db="EMBL/GenBank/DDBJ databases">
        <authorList>
            <person name="Somphong A."/>
            <person name="Phongsopitanun W."/>
        </authorList>
    </citation>
    <scope>NUCLEOTIDE SEQUENCE</scope>
    <source>
        <strain evidence="6">Pm04-4</strain>
    </source>
</reference>
<dbReference type="Gene3D" id="1.10.357.10">
    <property type="entry name" value="Tetracycline Repressor, domain 2"/>
    <property type="match status" value="1"/>
</dbReference>
<keyword evidence="3" id="KW-0804">Transcription</keyword>
<keyword evidence="1" id="KW-0805">Transcription regulation</keyword>
<dbReference type="SUPFAM" id="SSF48498">
    <property type="entry name" value="Tetracyclin repressor-like, C-terminal domain"/>
    <property type="match status" value="1"/>
</dbReference>
<feature type="domain" description="HTH tetR-type" evidence="5">
    <location>
        <begin position="12"/>
        <end position="72"/>
    </location>
</feature>
<dbReference type="InterPro" id="IPR036271">
    <property type="entry name" value="Tet_transcr_reg_TetR-rel_C_sf"/>
</dbReference>
<dbReference type="EMBL" id="JAPNTZ010000019">
    <property type="protein sequence ID" value="MCY1144335.1"/>
    <property type="molecule type" value="Genomic_DNA"/>
</dbReference>
<dbReference type="PRINTS" id="PR00455">
    <property type="entry name" value="HTHTETR"/>
</dbReference>